<dbReference type="EMBL" id="JACNIG010000202">
    <property type="protein sequence ID" value="MBC8432067.1"/>
    <property type="molecule type" value="Genomic_DNA"/>
</dbReference>
<name>A0A8J6TS73_9BACT</name>
<evidence type="ECO:0000313" key="1">
    <source>
        <dbReference type="EMBL" id="MBC8432067.1"/>
    </source>
</evidence>
<sequence length="242" mass="27782">MTIINWVQTLFSKDKADIDSPFLPVRKQLKAWRKANGKMSWGIKTKEFEKIEPPPSLTKIDRKHGFEGVALFYGFGDDGMGNADSIISGKKAWEYAGRLRKERIWRCRYVDFDRTDDIRLRPGAPPRPQGFYYALLQLGAKYKTTTVNQVRKSFKTDTGWGPEGFQFLAITHMHVQELMNQKKINFMALADYDVAPHGFNDFYDAPQLFCSLDTLGLGIGNIDQNYPLFGIPTLRFSHRSLD</sequence>
<dbReference type="Proteomes" id="UP000605201">
    <property type="component" value="Unassembled WGS sequence"/>
</dbReference>
<gene>
    <name evidence="1" type="ORF">H8D96_09115</name>
</gene>
<accession>A0A8J6TS73</accession>
<comment type="caution">
    <text evidence="1">The sequence shown here is derived from an EMBL/GenBank/DDBJ whole genome shotgun (WGS) entry which is preliminary data.</text>
</comment>
<proteinExistence type="predicted"/>
<reference evidence="1 2" key="1">
    <citation type="submission" date="2020-08" db="EMBL/GenBank/DDBJ databases">
        <title>Bridging the membrane lipid divide: bacteria of the FCB group superphylum have the potential to synthesize archaeal ether lipids.</title>
        <authorList>
            <person name="Villanueva L."/>
            <person name="Von Meijenfeldt F.A.B."/>
            <person name="Westbye A.B."/>
            <person name="Yadav S."/>
            <person name="Hopmans E.C."/>
            <person name="Dutilh B.E."/>
            <person name="Sinninghe Damste J.S."/>
        </authorList>
    </citation>
    <scope>NUCLEOTIDE SEQUENCE [LARGE SCALE GENOMIC DNA]</scope>
    <source>
        <strain evidence="1">NIOZ-UU17</strain>
    </source>
</reference>
<evidence type="ECO:0000313" key="2">
    <source>
        <dbReference type="Proteomes" id="UP000605201"/>
    </source>
</evidence>
<protein>
    <submittedName>
        <fullName evidence="1">Uncharacterized protein</fullName>
    </submittedName>
</protein>
<dbReference type="AlphaFoldDB" id="A0A8J6TS73"/>
<organism evidence="1 2">
    <name type="scientific">Candidatus Desulfatibia vada</name>
    <dbReference type="NCBI Taxonomy" id="2841696"/>
    <lineage>
        <taxon>Bacteria</taxon>
        <taxon>Pseudomonadati</taxon>
        <taxon>Thermodesulfobacteriota</taxon>
        <taxon>Desulfobacteria</taxon>
        <taxon>Desulfobacterales</taxon>
        <taxon>Desulfobacterales incertae sedis</taxon>
        <taxon>Candidatus Desulfatibia</taxon>
    </lineage>
</organism>